<dbReference type="PRINTS" id="PR01045">
    <property type="entry name" value="TRNASYNTHGB"/>
</dbReference>
<dbReference type="EMBL" id="UOFI01000149">
    <property type="protein sequence ID" value="VAW69239.1"/>
    <property type="molecule type" value="Genomic_DNA"/>
</dbReference>
<evidence type="ECO:0000256" key="5">
    <source>
        <dbReference type="ARBA" id="ARBA00022598"/>
    </source>
</evidence>
<dbReference type="PANTHER" id="PTHR30075">
    <property type="entry name" value="GLYCYL-TRNA SYNTHETASE"/>
    <property type="match status" value="1"/>
</dbReference>
<evidence type="ECO:0000256" key="9">
    <source>
        <dbReference type="ARBA" id="ARBA00023146"/>
    </source>
</evidence>
<dbReference type="GO" id="GO:0006420">
    <property type="term" value="P:arginyl-tRNA aminoacylation"/>
    <property type="evidence" value="ECO:0007669"/>
    <property type="project" value="InterPro"/>
</dbReference>
<keyword evidence="8" id="KW-0648">Protein biosynthesis</keyword>
<keyword evidence="9 12" id="KW-0030">Aminoacyl-tRNA synthetase</keyword>
<dbReference type="GO" id="GO:0004814">
    <property type="term" value="F:arginine-tRNA ligase activity"/>
    <property type="evidence" value="ECO:0007669"/>
    <property type="project" value="InterPro"/>
</dbReference>
<proteinExistence type="inferred from homology"/>
<dbReference type="InterPro" id="IPR006194">
    <property type="entry name" value="Gly-tRNA-synth_heterodimer"/>
</dbReference>
<dbReference type="PANTHER" id="PTHR30075:SF2">
    <property type="entry name" value="GLYCINE--TRNA LIGASE, CHLOROPLASTIC_MITOCHONDRIAL 2"/>
    <property type="match status" value="1"/>
</dbReference>
<gene>
    <name evidence="12" type="ORF">MNBD_GAMMA09-54</name>
</gene>
<evidence type="ECO:0000256" key="8">
    <source>
        <dbReference type="ARBA" id="ARBA00022917"/>
    </source>
</evidence>
<reference evidence="12" key="1">
    <citation type="submission" date="2018-06" db="EMBL/GenBank/DDBJ databases">
        <authorList>
            <person name="Zhirakovskaya E."/>
        </authorList>
    </citation>
    <scope>NUCLEOTIDE SEQUENCE</scope>
</reference>
<evidence type="ECO:0000256" key="10">
    <source>
        <dbReference type="ARBA" id="ARBA00047937"/>
    </source>
</evidence>
<dbReference type="GO" id="GO:0005829">
    <property type="term" value="C:cytosol"/>
    <property type="evidence" value="ECO:0007669"/>
    <property type="project" value="TreeGrafter"/>
</dbReference>
<evidence type="ECO:0000256" key="7">
    <source>
        <dbReference type="ARBA" id="ARBA00022840"/>
    </source>
</evidence>
<evidence type="ECO:0000256" key="6">
    <source>
        <dbReference type="ARBA" id="ARBA00022741"/>
    </source>
</evidence>
<evidence type="ECO:0000259" key="11">
    <source>
        <dbReference type="Pfam" id="PF05746"/>
    </source>
</evidence>
<evidence type="ECO:0000256" key="4">
    <source>
        <dbReference type="ARBA" id="ARBA00022490"/>
    </source>
</evidence>
<comment type="subcellular location">
    <subcellularLocation>
        <location evidence="1">Cytoplasm</location>
    </subcellularLocation>
</comment>
<accession>A0A3B0Y4Y4</accession>
<dbReference type="Pfam" id="PF02092">
    <property type="entry name" value="tRNA_synt_2f"/>
    <property type="match status" value="1"/>
</dbReference>
<dbReference type="GO" id="GO:0004820">
    <property type="term" value="F:glycine-tRNA ligase activity"/>
    <property type="evidence" value="ECO:0007669"/>
    <property type="project" value="UniProtKB-EC"/>
</dbReference>
<dbReference type="AlphaFoldDB" id="A0A3B0Y4Y4"/>
<dbReference type="HAMAP" id="MF_00255">
    <property type="entry name" value="Gly_tRNA_synth_beta"/>
    <property type="match status" value="1"/>
</dbReference>
<keyword evidence="7" id="KW-0067">ATP-binding</keyword>
<organism evidence="12">
    <name type="scientific">hydrothermal vent metagenome</name>
    <dbReference type="NCBI Taxonomy" id="652676"/>
    <lineage>
        <taxon>unclassified sequences</taxon>
        <taxon>metagenomes</taxon>
        <taxon>ecological metagenomes</taxon>
    </lineage>
</organism>
<dbReference type="InterPro" id="IPR015944">
    <property type="entry name" value="Gly-tRNA-synth_bsu"/>
</dbReference>
<sequence length="690" mass="76644">MPGHDLLIEIGTEELPPKALNKLSDAFAAGIEAGLKEAVIGFKKIHIYAAPRRLAVLINAVESSQQDRDIEKLGPAVKAAYDKDGNPTKAAQGFARGCGVEVSELATTQTDKGERLVYRIEEKGRATTELVPEIVNQSLAKLPIPKRMRWGDSDAEFVRPVHWVVMLFGKDVIDAEILGIQSGRESRGHRFHHPEMINLQSPADYVSRLQSPGFVMVDREERMQHVKQQAEAAAEKLGGKALIDADLLQEVSALVEWPVAVSGDFDKEFLDVPAESLISSMQDHQKYFPVVDEKGNLLPHFITISNIESKTPEKVKEGNERVIRPRLGDAKFFWEQDSKKKLQDHMPSLDKVVFQNKLGSVGDKSRRVASIAELIAKELNENAEYAKRAGLLSKCDLMTEMVCEFTDLQGIMGRYYAINDGEPLEVADALDEQYMPRFAGDKLPASKTGQIVSLADKLDTLLGIFAIGQKPTGEKDPFALRRAALGALRILIECKLDLDLRGLLGYAAKAYDSKLNAAKAIDDVIHFMLDRLKVYYTSQKISVDVYDAVMALKPTRPMDFDRRVHAVAAFRKLDEAESLAAANKRIGNILKKIEGKLPVLIDINLLQEPAEKHLNEALQKMSAEVSPQLDAGNYSDALQQLAELRDPVDTFFDQVMVMADDEALKNNRVAMLNQLHSLFIKAADLSRLQS</sequence>
<dbReference type="GO" id="GO:0005524">
    <property type="term" value="F:ATP binding"/>
    <property type="evidence" value="ECO:0007669"/>
    <property type="project" value="UniProtKB-KW"/>
</dbReference>
<keyword evidence="4" id="KW-0963">Cytoplasm</keyword>
<evidence type="ECO:0000313" key="12">
    <source>
        <dbReference type="EMBL" id="VAW69239.1"/>
    </source>
</evidence>
<comment type="catalytic activity">
    <reaction evidence="10">
        <text>tRNA(Gly) + glycine + ATP = glycyl-tRNA(Gly) + AMP + diphosphate</text>
        <dbReference type="Rhea" id="RHEA:16013"/>
        <dbReference type="Rhea" id="RHEA-COMP:9664"/>
        <dbReference type="Rhea" id="RHEA-COMP:9683"/>
        <dbReference type="ChEBI" id="CHEBI:30616"/>
        <dbReference type="ChEBI" id="CHEBI:33019"/>
        <dbReference type="ChEBI" id="CHEBI:57305"/>
        <dbReference type="ChEBI" id="CHEBI:78442"/>
        <dbReference type="ChEBI" id="CHEBI:78522"/>
        <dbReference type="ChEBI" id="CHEBI:456215"/>
        <dbReference type="EC" id="6.1.1.14"/>
    </reaction>
</comment>
<dbReference type="Pfam" id="PF05746">
    <property type="entry name" value="DALR_1"/>
    <property type="match status" value="1"/>
</dbReference>
<dbReference type="GO" id="GO:0006426">
    <property type="term" value="P:glycyl-tRNA aminoacylation"/>
    <property type="evidence" value="ECO:0007669"/>
    <property type="project" value="InterPro"/>
</dbReference>
<dbReference type="NCBIfam" id="TIGR00211">
    <property type="entry name" value="glyS"/>
    <property type="match status" value="1"/>
</dbReference>
<name>A0A3B0Y4Y4_9ZZZZ</name>
<dbReference type="SUPFAM" id="SSF109604">
    <property type="entry name" value="HD-domain/PDEase-like"/>
    <property type="match status" value="1"/>
</dbReference>
<keyword evidence="6" id="KW-0547">Nucleotide-binding</keyword>
<feature type="domain" description="DALR anticodon binding" evidence="11">
    <location>
        <begin position="581"/>
        <end position="681"/>
    </location>
</feature>
<evidence type="ECO:0000256" key="3">
    <source>
        <dbReference type="ARBA" id="ARBA00012829"/>
    </source>
</evidence>
<dbReference type="EC" id="6.1.1.14" evidence="3"/>
<dbReference type="InterPro" id="IPR008909">
    <property type="entry name" value="DALR_anticod-bd"/>
</dbReference>
<protein>
    <recommendedName>
        <fullName evidence="3">glycine--tRNA ligase</fullName>
        <ecNumber evidence="3">6.1.1.14</ecNumber>
    </recommendedName>
</protein>
<comment type="similarity">
    <text evidence="2">Belongs to the class-II aminoacyl-tRNA synthetase family.</text>
</comment>
<evidence type="ECO:0000256" key="1">
    <source>
        <dbReference type="ARBA" id="ARBA00004496"/>
    </source>
</evidence>
<evidence type="ECO:0000256" key="2">
    <source>
        <dbReference type="ARBA" id="ARBA00008226"/>
    </source>
</evidence>
<dbReference type="PROSITE" id="PS50861">
    <property type="entry name" value="AA_TRNA_LIGASE_II_GLYAB"/>
    <property type="match status" value="1"/>
</dbReference>
<keyword evidence="5 12" id="KW-0436">Ligase</keyword>